<name>A0A6J4ISG0_9SPHI</name>
<dbReference type="SUPFAM" id="SSF63829">
    <property type="entry name" value="Calcium-dependent phosphotriesterase"/>
    <property type="match status" value="1"/>
</dbReference>
<sequence>MRFKRLLLFLSWLLFATLGSLRAQYVYRGQIGNNDALSIAKDHAHDAQGNVYIVDAGNYRILKLSPEGQLLLKFGAPGNGDGQFYTPDGVALDNAGNIYVADGISGRVQKFSPEGYFLAKFGSYGSGDGQLRMPCGLVVDHQGNTYVVDQSNNRVQKFSPDGQFLLAFGTPGYGDGQFIFARDIALDGQGNVYVADPAKGYAQKFSPSGRFLARINTPGPPAAIATDRQGNVYVTEFTRTVSYVHKIAPDGTLLLTFGSYGSGDGQFIYPEGISVDGQGNIFVSDGPNFSLQKFSPDGQFLWKAKRAPEEGQFWSPRGMAADKAGNLYVADPNFNRIQKFTAGGQFLSALGSPGSGDGQFSGPSGVDVDAQGNIYVMDAGNGRVQKFSPDGQFLLKFGSNGTGDGQFKQAVAVDVDVQGNVYVTDQENHRIQKFSPEGQFLAKFGGYGEAEGQMAYPANVAFDRDGNVYVTESSNDRVQKFSPDGQFLFAFGSSGKEPGQFMSPFGIELDALGNVYVTDVGNHCVHQFTADGRFLGRIGSPGTGDGQLYSPLDLTIDGQGNLAVMDQSNNWVVLYGSTPEVAVSIGGMPLGGTTEFFDFGTTPCGTPLDTVFTVDNASGLHVLNLSDLTLPAGFALVGDFPTSLAAGASATFRVRMLASAAGTYEGDISFTTNDPDEERYHFYVLGTVIQGNQTIAFEAPGDKTFADGSIELAATATSGLPVQFNLISGPATLAGTTLHFTGTGTVRISATQPGNTSYFAAPEVERTVTIQKGDQRLAFEPIADQMLDGPAPAFRAAASSQLPVAFAVVSGPATLAEGTLTLTSYGAVTIRASQGGNENFNAAPPVEQTFYVFPAEPAITVKGDTLYSNSPTGNQWLLNNEEIAGATDSMYLVTAPGTYTVRVAGPYPAARTAAPVIITVLGTEAPLPAALRLFPNPARRMVTLTVPPHLVVRSVRLHDARGKLIREWPGSPAAALDVSALPKGWYVVQVQTREGNVHKKLLVQ</sequence>
<evidence type="ECO:0000256" key="2">
    <source>
        <dbReference type="PROSITE-ProRule" id="PRU00504"/>
    </source>
</evidence>
<feature type="domain" description="Secretion system C-terminal sorting" evidence="3">
    <location>
        <begin position="933"/>
        <end position="1003"/>
    </location>
</feature>
<feature type="repeat" description="NHL" evidence="2">
    <location>
        <begin position="441"/>
        <end position="484"/>
    </location>
</feature>
<feature type="repeat" description="NHL" evidence="2">
    <location>
        <begin position="488"/>
        <end position="531"/>
    </location>
</feature>
<dbReference type="SUPFAM" id="SSF101898">
    <property type="entry name" value="NHL repeat"/>
    <property type="match status" value="1"/>
</dbReference>
<dbReference type="InterPro" id="IPR013783">
    <property type="entry name" value="Ig-like_fold"/>
</dbReference>
<feature type="repeat" description="NHL" evidence="2">
    <location>
        <begin position="254"/>
        <end position="297"/>
    </location>
</feature>
<dbReference type="InterPro" id="IPR026444">
    <property type="entry name" value="Secre_tail"/>
</dbReference>
<dbReference type="Gene3D" id="2.120.10.30">
    <property type="entry name" value="TolB, C-terminal domain"/>
    <property type="match status" value="6"/>
</dbReference>
<dbReference type="InterPro" id="IPR001258">
    <property type="entry name" value="NHL_repeat"/>
</dbReference>
<dbReference type="PANTHER" id="PTHR24104:SF25">
    <property type="entry name" value="PROTEIN LIN-41"/>
    <property type="match status" value="1"/>
</dbReference>
<dbReference type="InterPro" id="IPR050952">
    <property type="entry name" value="TRIM-NHL_E3_ligases"/>
</dbReference>
<dbReference type="NCBIfam" id="TIGR04183">
    <property type="entry name" value="Por_Secre_tail"/>
    <property type="match status" value="1"/>
</dbReference>
<dbReference type="Pfam" id="PF18962">
    <property type="entry name" value="Por_Secre_tail"/>
    <property type="match status" value="1"/>
</dbReference>
<dbReference type="NCBIfam" id="NF012200">
    <property type="entry name" value="choice_anch_D"/>
    <property type="match status" value="1"/>
</dbReference>
<protein>
    <recommendedName>
        <fullName evidence="3">Secretion system C-terminal sorting domain-containing protein</fullName>
    </recommendedName>
</protein>
<feature type="repeat" description="NHL" evidence="2">
    <location>
        <begin position="535"/>
        <end position="578"/>
    </location>
</feature>
<feature type="repeat" description="NHL" evidence="2">
    <location>
        <begin position="71"/>
        <end position="114"/>
    </location>
</feature>
<feature type="repeat" description="NHL" evidence="2">
    <location>
        <begin position="118"/>
        <end position="161"/>
    </location>
</feature>
<dbReference type="PANTHER" id="PTHR24104">
    <property type="entry name" value="E3 UBIQUITIN-PROTEIN LIGASE NHLRC1-RELATED"/>
    <property type="match status" value="1"/>
</dbReference>
<feature type="repeat" description="NHL" evidence="2">
    <location>
        <begin position="311"/>
        <end position="343"/>
    </location>
</feature>
<dbReference type="EMBL" id="CADCTQ010000215">
    <property type="protein sequence ID" value="CAA9259526.1"/>
    <property type="molecule type" value="Genomic_DNA"/>
</dbReference>
<feature type="repeat" description="NHL" evidence="2">
    <location>
        <begin position="394"/>
        <end position="437"/>
    </location>
</feature>
<dbReference type="Gene3D" id="2.60.40.10">
    <property type="entry name" value="Immunoglobulins"/>
    <property type="match status" value="1"/>
</dbReference>
<dbReference type="Pfam" id="PF01436">
    <property type="entry name" value="NHL"/>
    <property type="match status" value="5"/>
</dbReference>
<dbReference type="InterPro" id="IPR011042">
    <property type="entry name" value="6-blade_b-propeller_TolB-like"/>
</dbReference>
<gene>
    <name evidence="4" type="ORF">AVDCRST_MAG56-2459</name>
</gene>
<evidence type="ECO:0000259" key="3">
    <source>
        <dbReference type="Pfam" id="PF18962"/>
    </source>
</evidence>
<evidence type="ECO:0000313" key="4">
    <source>
        <dbReference type="EMBL" id="CAA9259526.1"/>
    </source>
</evidence>
<proteinExistence type="predicted"/>
<accession>A0A6J4ISG0</accession>
<keyword evidence="1" id="KW-0677">Repeat</keyword>
<evidence type="ECO:0000256" key="1">
    <source>
        <dbReference type="ARBA" id="ARBA00022737"/>
    </source>
</evidence>
<dbReference type="PROSITE" id="PS51125">
    <property type="entry name" value="NHL"/>
    <property type="match status" value="9"/>
</dbReference>
<dbReference type="AlphaFoldDB" id="A0A6J4ISG0"/>
<reference evidence="4" key="1">
    <citation type="submission" date="2020-02" db="EMBL/GenBank/DDBJ databases">
        <authorList>
            <person name="Meier V. D."/>
        </authorList>
    </citation>
    <scope>NUCLEOTIDE SEQUENCE</scope>
    <source>
        <strain evidence="4">AVDCRST_MAG56</strain>
    </source>
</reference>
<feature type="repeat" description="NHL" evidence="2">
    <location>
        <begin position="347"/>
        <end position="390"/>
    </location>
</feature>
<organism evidence="4">
    <name type="scientific">uncultured Cytophagales bacterium</name>
    <dbReference type="NCBI Taxonomy" id="158755"/>
    <lineage>
        <taxon>Bacteria</taxon>
        <taxon>Pseudomonadati</taxon>
        <taxon>Bacteroidota</taxon>
        <taxon>Sphingobacteriia</taxon>
        <taxon>Sphingobacteriales</taxon>
        <taxon>environmental samples</taxon>
    </lineage>
</organism>
<dbReference type="GO" id="GO:0008270">
    <property type="term" value="F:zinc ion binding"/>
    <property type="evidence" value="ECO:0007669"/>
    <property type="project" value="UniProtKB-KW"/>
</dbReference>